<gene>
    <name evidence="2" type="ORF">PDIGIT_LOCUS2112</name>
</gene>
<keyword evidence="3" id="KW-1185">Reference proteome</keyword>
<dbReference type="OrthoDB" id="10259680at2759"/>
<organism evidence="2 3">
    <name type="scientific">Periconia digitata</name>
    <dbReference type="NCBI Taxonomy" id="1303443"/>
    <lineage>
        <taxon>Eukaryota</taxon>
        <taxon>Fungi</taxon>
        <taxon>Dikarya</taxon>
        <taxon>Ascomycota</taxon>
        <taxon>Pezizomycotina</taxon>
        <taxon>Dothideomycetes</taxon>
        <taxon>Pleosporomycetidae</taxon>
        <taxon>Pleosporales</taxon>
        <taxon>Massarineae</taxon>
        <taxon>Periconiaceae</taxon>
        <taxon>Periconia</taxon>
    </lineage>
</organism>
<reference evidence="2" key="1">
    <citation type="submission" date="2023-01" db="EMBL/GenBank/DDBJ databases">
        <authorList>
            <person name="Van Ghelder C."/>
            <person name="Rancurel C."/>
        </authorList>
    </citation>
    <scope>NUCLEOTIDE SEQUENCE</scope>
    <source>
        <strain evidence="2">CNCM I-4278</strain>
    </source>
</reference>
<dbReference type="AlphaFoldDB" id="A0A9W4U5A6"/>
<keyword evidence="1" id="KW-1133">Transmembrane helix</keyword>
<comment type="caution">
    <text evidence="2">The sequence shown here is derived from an EMBL/GenBank/DDBJ whole genome shotgun (WGS) entry which is preliminary data.</text>
</comment>
<dbReference type="EMBL" id="CAOQHR010000001">
    <property type="protein sequence ID" value="CAI6281100.1"/>
    <property type="molecule type" value="Genomic_DNA"/>
</dbReference>
<dbReference type="InterPro" id="IPR010718">
    <property type="entry name" value="DUF1294"/>
</dbReference>
<evidence type="ECO:0000313" key="2">
    <source>
        <dbReference type="EMBL" id="CAI6281100.1"/>
    </source>
</evidence>
<sequence length="136" mass="15835">MPPRRPQRHRPITISTFAGLFSLVMPTMSCLRIYSRTGSLLPFGYTCAVSAASFLLYGYDKIQARHMEWRVKEITLHTFGLLGGWPGALAGMHYFQHKTRKTAFQVPFWMIVLTWQFMWWAIWNGDFPGYEGALRR</sequence>
<dbReference type="Pfam" id="PF06961">
    <property type="entry name" value="DUF1294"/>
    <property type="match status" value="1"/>
</dbReference>
<protein>
    <recommendedName>
        <fullName evidence="4">DUF1294-domain-containing protein</fullName>
    </recommendedName>
</protein>
<keyword evidence="1" id="KW-0812">Transmembrane</keyword>
<evidence type="ECO:0000313" key="3">
    <source>
        <dbReference type="Proteomes" id="UP001152607"/>
    </source>
</evidence>
<evidence type="ECO:0000256" key="1">
    <source>
        <dbReference type="SAM" id="Phobius"/>
    </source>
</evidence>
<evidence type="ECO:0008006" key="4">
    <source>
        <dbReference type="Google" id="ProtNLM"/>
    </source>
</evidence>
<feature type="transmembrane region" description="Helical" evidence="1">
    <location>
        <begin position="40"/>
        <end position="59"/>
    </location>
</feature>
<keyword evidence="1" id="KW-0472">Membrane</keyword>
<proteinExistence type="predicted"/>
<name>A0A9W4U5A6_9PLEO</name>
<feature type="transmembrane region" description="Helical" evidence="1">
    <location>
        <begin position="102"/>
        <end position="122"/>
    </location>
</feature>
<accession>A0A9W4U5A6</accession>
<dbReference type="Proteomes" id="UP001152607">
    <property type="component" value="Unassembled WGS sequence"/>
</dbReference>